<dbReference type="SUPFAM" id="SSF54637">
    <property type="entry name" value="Thioesterase/thiol ester dehydrase-isomerase"/>
    <property type="match status" value="1"/>
</dbReference>
<reference evidence="1 2" key="1">
    <citation type="submission" date="2018-11" db="EMBL/GenBank/DDBJ databases">
        <title>Rhodococcus spongicola sp. nov. and Rhodococcus xishaensis sp. nov. from marine sponges.</title>
        <authorList>
            <person name="Li L."/>
            <person name="Lin H.W."/>
        </authorList>
    </citation>
    <scope>NUCLEOTIDE SEQUENCE [LARGE SCALE GENOMIC DNA]</scope>
    <source>
        <strain evidence="1 2">CCTCC AB2014297</strain>
    </source>
</reference>
<accession>A0A438BJ73</accession>
<dbReference type="RefSeq" id="WP_127914216.1">
    <property type="nucleotide sequence ID" value="NZ_RKLP01000001.1"/>
</dbReference>
<dbReference type="GO" id="GO:0047617">
    <property type="term" value="F:fatty acyl-CoA hydrolase activity"/>
    <property type="evidence" value="ECO:0007669"/>
    <property type="project" value="TreeGrafter"/>
</dbReference>
<dbReference type="InterPro" id="IPR050563">
    <property type="entry name" value="4-hydroxybenzoyl-CoA_TE"/>
</dbReference>
<dbReference type="EMBL" id="RKLP01000001">
    <property type="protein sequence ID" value="RVW11110.1"/>
    <property type="molecule type" value="Genomic_DNA"/>
</dbReference>
<dbReference type="Gene3D" id="3.10.129.10">
    <property type="entry name" value="Hotdog Thioesterase"/>
    <property type="match status" value="1"/>
</dbReference>
<dbReference type="OrthoDB" id="9799036at2"/>
<proteinExistence type="predicted"/>
<dbReference type="Pfam" id="PF13279">
    <property type="entry name" value="4HBT_2"/>
    <property type="match status" value="1"/>
</dbReference>
<comment type="caution">
    <text evidence="1">The sequence shown here is derived from an EMBL/GenBank/DDBJ whole genome shotgun (WGS) entry which is preliminary data.</text>
</comment>
<evidence type="ECO:0000313" key="2">
    <source>
        <dbReference type="Proteomes" id="UP000286208"/>
    </source>
</evidence>
<sequence length="143" mass="15490">MSTDSSQVYSCDIQVRWGDSDRLGHVNNARVVEYMQEARSLFLIEGAASVGVAPRAVVVRKMDAEFLRPITDASGPVRVEVSVVRLGTSSFTVRHVVRDVAGNICATGDAVMVGFDVHAERARPLSEAERIVLTRYLSATAPA</sequence>
<dbReference type="AlphaFoldDB" id="A0A438BJ73"/>
<dbReference type="CDD" id="cd00586">
    <property type="entry name" value="4HBT"/>
    <property type="match status" value="1"/>
</dbReference>
<name>A0A438BJ73_9NOCA</name>
<evidence type="ECO:0000313" key="1">
    <source>
        <dbReference type="EMBL" id="RVW11110.1"/>
    </source>
</evidence>
<organism evidence="1 2">
    <name type="scientific">Prescottella agglutinans</name>
    <dbReference type="NCBI Taxonomy" id="1644129"/>
    <lineage>
        <taxon>Bacteria</taxon>
        <taxon>Bacillati</taxon>
        <taxon>Actinomycetota</taxon>
        <taxon>Actinomycetes</taxon>
        <taxon>Mycobacteriales</taxon>
        <taxon>Nocardiaceae</taxon>
        <taxon>Prescottella</taxon>
    </lineage>
</organism>
<gene>
    <name evidence="1" type="ORF">EGT67_01185</name>
</gene>
<dbReference type="InterPro" id="IPR029069">
    <property type="entry name" value="HotDog_dom_sf"/>
</dbReference>
<keyword evidence="2" id="KW-1185">Reference proteome</keyword>
<dbReference type="Proteomes" id="UP000286208">
    <property type="component" value="Unassembled WGS sequence"/>
</dbReference>
<dbReference type="PANTHER" id="PTHR31793">
    <property type="entry name" value="4-HYDROXYBENZOYL-COA THIOESTERASE FAMILY MEMBER"/>
    <property type="match status" value="1"/>
</dbReference>
<dbReference type="PANTHER" id="PTHR31793:SF24">
    <property type="entry name" value="LONG-CHAIN ACYL-COA THIOESTERASE FADM"/>
    <property type="match status" value="1"/>
</dbReference>
<protein>
    <submittedName>
        <fullName evidence="1">Acyl-CoA thioesterase</fullName>
    </submittedName>
</protein>